<keyword evidence="4 6" id="KW-0408">Iron</keyword>
<evidence type="ECO:0000256" key="6">
    <source>
        <dbReference type="PIRSR" id="PIRSR601486-1"/>
    </source>
</evidence>
<dbReference type="Proteomes" id="UP000308901">
    <property type="component" value="Unassembled WGS sequence"/>
</dbReference>
<evidence type="ECO:0000313" key="8">
    <source>
        <dbReference type="Proteomes" id="UP000308901"/>
    </source>
</evidence>
<dbReference type="Gene3D" id="1.10.490.10">
    <property type="entry name" value="Globins"/>
    <property type="match status" value="1"/>
</dbReference>
<comment type="similarity">
    <text evidence="5">Belongs to the truncated hemoglobin family. Group II subfamily.</text>
</comment>
<keyword evidence="8" id="KW-1185">Reference proteome</keyword>
<keyword evidence="3 6" id="KW-0479">Metal-binding</keyword>
<keyword evidence="2 6" id="KW-0349">Heme</keyword>
<protein>
    <submittedName>
        <fullName evidence="7">Globin</fullName>
    </submittedName>
</protein>
<dbReference type="OrthoDB" id="9790913at2"/>
<dbReference type="SUPFAM" id="SSF46458">
    <property type="entry name" value="Globin-like"/>
    <property type="match status" value="1"/>
</dbReference>
<dbReference type="InterPro" id="IPR001486">
    <property type="entry name" value="Hemoglobin_trunc"/>
</dbReference>
<dbReference type="AlphaFoldDB" id="A0A5R8XZW4"/>
<feature type="binding site" description="distal binding residue" evidence="6">
    <location>
        <position position="65"/>
    </location>
    <ligand>
        <name>heme</name>
        <dbReference type="ChEBI" id="CHEBI:30413"/>
    </ligand>
    <ligandPart>
        <name>Fe</name>
        <dbReference type="ChEBI" id="CHEBI:18248"/>
    </ligandPart>
</feature>
<dbReference type="Pfam" id="PF01152">
    <property type="entry name" value="Bac_globin"/>
    <property type="match status" value="1"/>
</dbReference>
<dbReference type="InterPro" id="IPR009050">
    <property type="entry name" value="Globin-like_sf"/>
</dbReference>
<organism evidence="7 8">
    <name type="scientific">Arcobacter arenosus</name>
    <dbReference type="NCBI Taxonomy" id="2576037"/>
    <lineage>
        <taxon>Bacteria</taxon>
        <taxon>Pseudomonadati</taxon>
        <taxon>Campylobacterota</taxon>
        <taxon>Epsilonproteobacteria</taxon>
        <taxon>Campylobacterales</taxon>
        <taxon>Arcobacteraceae</taxon>
        <taxon>Arcobacter</taxon>
    </lineage>
</organism>
<evidence type="ECO:0000256" key="5">
    <source>
        <dbReference type="ARBA" id="ARBA00034496"/>
    </source>
</evidence>
<dbReference type="PANTHER" id="PTHR47366">
    <property type="entry name" value="TWO-ON-TWO HEMOGLOBIN-3"/>
    <property type="match status" value="1"/>
</dbReference>
<name>A0A5R8XZW4_9BACT</name>
<comment type="caution">
    <text evidence="7">The sequence shown here is derived from an EMBL/GenBank/DDBJ whole genome shotgun (WGS) entry which is preliminary data.</text>
</comment>
<dbReference type="GO" id="GO:0046872">
    <property type="term" value="F:metal ion binding"/>
    <property type="evidence" value="ECO:0007669"/>
    <property type="project" value="UniProtKB-KW"/>
</dbReference>
<dbReference type="GO" id="GO:0020037">
    <property type="term" value="F:heme binding"/>
    <property type="evidence" value="ECO:0007669"/>
    <property type="project" value="InterPro"/>
</dbReference>
<dbReference type="RefSeq" id="WP_138152733.1">
    <property type="nucleotide sequence ID" value="NZ_VANU01000004.1"/>
</dbReference>
<gene>
    <name evidence="7" type="ORF">FDK22_09705</name>
</gene>
<evidence type="ECO:0000256" key="4">
    <source>
        <dbReference type="ARBA" id="ARBA00023004"/>
    </source>
</evidence>
<proteinExistence type="inferred from homology"/>
<dbReference type="InterPro" id="IPR012292">
    <property type="entry name" value="Globin/Proto"/>
</dbReference>
<reference evidence="7 8" key="1">
    <citation type="submission" date="2019-05" db="EMBL/GenBank/DDBJ databases">
        <title>Arcobacter sp. nov., isolated from sea sediment.</title>
        <authorList>
            <person name="Kim W."/>
        </authorList>
    </citation>
    <scope>NUCLEOTIDE SEQUENCE [LARGE SCALE GENOMIC DNA]</scope>
    <source>
        <strain evidence="7 8">CAU 1517</strain>
    </source>
</reference>
<dbReference type="EMBL" id="VANU01000004">
    <property type="protein sequence ID" value="TLP37588.1"/>
    <property type="molecule type" value="Genomic_DNA"/>
</dbReference>
<dbReference type="GO" id="GO:0005344">
    <property type="term" value="F:oxygen carrier activity"/>
    <property type="evidence" value="ECO:0007669"/>
    <property type="project" value="InterPro"/>
</dbReference>
<dbReference type="GO" id="GO:0019825">
    <property type="term" value="F:oxygen binding"/>
    <property type="evidence" value="ECO:0007669"/>
    <property type="project" value="InterPro"/>
</dbReference>
<evidence type="ECO:0000313" key="7">
    <source>
        <dbReference type="EMBL" id="TLP37588.1"/>
    </source>
</evidence>
<accession>A0A5R8XZW4</accession>
<evidence type="ECO:0000256" key="1">
    <source>
        <dbReference type="ARBA" id="ARBA00022448"/>
    </source>
</evidence>
<dbReference type="PANTHER" id="PTHR47366:SF1">
    <property type="entry name" value="TWO-ON-TWO HEMOGLOBIN-3"/>
    <property type="match status" value="1"/>
</dbReference>
<evidence type="ECO:0000256" key="3">
    <source>
        <dbReference type="ARBA" id="ARBA00022723"/>
    </source>
</evidence>
<keyword evidence="1" id="KW-0813">Transport</keyword>
<sequence length="146" mass="16885">MQYTISETSMGNRPNVSLPNPIILATLKEEGMRNLISRHYDLLVESKIKDLFPENEQSLAMAKKHSADFFIQICGGPKYFNESRGAPRMVARHMPFKITPSARVVWLEMFAKAIEETNLSEEEKKSFWDYVDIFSIWMINTPEPIN</sequence>
<evidence type="ECO:0000256" key="2">
    <source>
        <dbReference type="ARBA" id="ARBA00022617"/>
    </source>
</evidence>
<dbReference type="InterPro" id="IPR044203">
    <property type="entry name" value="GlbO/GLB3-like"/>
</dbReference>
<dbReference type="CDD" id="cd14774">
    <property type="entry name" value="TrHb2_HGbIV-like_O"/>
    <property type="match status" value="1"/>
</dbReference>